<evidence type="ECO:0000313" key="3">
    <source>
        <dbReference type="Proteomes" id="UP000699975"/>
    </source>
</evidence>
<evidence type="ECO:0000256" key="1">
    <source>
        <dbReference type="SAM" id="SignalP"/>
    </source>
</evidence>
<sequence>MNKMMTALAVMTLATSLTACGGAADTDAVVAAETASLAGTWKANLESAEFENANRNYTIADGEYACNHCLPPFSVTANGEWQTVDRPGMDSMKINIVDDNTIETASRLGDKDLGNSTWTVGDDGNSVTITWTNLDGQEVVEGTTNYNRVAAGPDGAHAASGEWEVAELTNQSDAGLVFSYEIDGDTITSTGNSFGYTATLGGEPVKPEGDESGGMIAVEKTGENTYRETYTRDGEVVDVLEMTVEGDTISAVSTDPRDDSVVRWTATRQ</sequence>
<feature type="signal peptide" evidence="1">
    <location>
        <begin position="1"/>
        <end position="19"/>
    </location>
</feature>
<keyword evidence="3" id="KW-1185">Reference proteome</keyword>
<proteinExistence type="predicted"/>
<gene>
    <name evidence="2" type="ORF">KCG45_00140</name>
</gene>
<name>A0ABS6SHT2_9SPHN</name>
<reference evidence="2 3" key="1">
    <citation type="submission" date="2021-04" db="EMBL/GenBank/DDBJ databases">
        <authorList>
            <person name="Pira H."/>
            <person name="Risdian C."/>
            <person name="Wink J."/>
        </authorList>
    </citation>
    <scope>NUCLEOTIDE SEQUENCE [LARGE SCALE GENOMIC DNA]</scope>
    <source>
        <strain evidence="2 3">WH131</strain>
    </source>
</reference>
<feature type="chain" id="PRO_5047094877" description="Lipocalin-like domain-containing protein" evidence="1">
    <location>
        <begin position="20"/>
        <end position="269"/>
    </location>
</feature>
<dbReference type="EMBL" id="JAGSPB010000001">
    <property type="protein sequence ID" value="MBV7264583.1"/>
    <property type="molecule type" value="Genomic_DNA"/>
</dbReference>
<dbReference type="Proteomes" id="UP000699975">
    <property type="component" value="Unassembled WGS sequence"/>
</dbReference>
<protein>
    <recommendedName>
        <fullName evidence="4">Lipocalin-like domain-containing protein</fullName>
    </recommendedName>
</protein>
<evidence type="ECO:0008006" key="4">
    <source>
        <dbReference type="Google" id="ProtNLM"/>
    </source>
</evidence>
<keyword evidence="1" id="KW-0732">Signal</keyword>
<dbReference type="RefSeq" id="WP_218315144.1">
    <property type="nucleotide sequence ID" value="NZ_JAGSPB010000001.1"/>
</dbReference>
<accession>A0ABS6SHT2</accession>
<evidence type="ECO:0000313" key="2">
    <source>
        <dbReference type="EMBL" id="MBV7264583.1"/>
    </source>
</evidence>
<organism evidence="2 3">
    <name type="scientific">Erythrobacter ani</name>
    <dbReference type="NCBI Taxonomy" id="2827235"/>
    <lineage>
        <taxon>Bacteria</taxon>
        <taxon>Pseudomonadati</taxon>
        <taxon>Pseudomonadota</taxon>
        <taxon>Alphaproteobacteria</taxon>
        <taxon>Sphingomonadales</taxon>
        <taxon>Erythrobacteraceae</taxon>
        <taxon>Erythrobacter/Porphyrobacter group</taxon>
        <taxon>Erythrobacter</taxon>
    </lineage>
</organism>
<comment type="caution">
    <text evidence="2">The sequence shown here is derived from an EMBL/GenBank/DDBJ whole genome shotgun (WGS) entry which is preliminary data.</text>
</comment>
<dbReference type="PROSITE" id="PS51257">
    <property type="entry name" value="PROKAR_LIPOPROTEIN"/>
    <property type="match status" value="1"/>
</dbReference>